<sequence length="692" mass="78565">MPIFQLAKAQSSYTKLSCKDFKCGNIDIIYPFGLNKDCYMDQRFEIWCNRSANPPKAIITNIDMEVIEMFPDNVYVKGPVKSINCPGLEPQLEPEVDSTIDLTGSPFFFSDNNVFTAMGCNTRALMTDHTPQLVGCDSHCPGGQKDIDWRKTFSELVVQASYWPEEKDRWLIEKNCNGSNYCCQIYLPPFLQVFNPSLQAENGNQSQDGCRLAFLTDGTAQPFPKVKEPLSHVPMTLSWIIDSRDWEYNSTTMYCTEWKDKYSSPKYVQCTCKVGYEGSAYLGCTDVDECKESRQCWGMTKCENTPGSYKCVVDPNQIEFRKKFFKRNGGLLLQKQLSSSDGSLQSTKIFSSKELAKATDGFNENRILGQGGQGTVFKGMLVDGRIIAVKKSKLVDEKKLQEFVNEVFILSQINHRNVVKLLGCCLETEVPLLVYEFIPNGSLYNYLHDKNEDVPFTWEMRLKIASEVAGALAYLHSAASIPIYHRDIKSMNILLDEKYRAKISDFGTSRSISIDQTHLTTRVQGTFGYLDPEYYRTNQFTEKSDVYSFGVVLVELLSGKKPIFCPSSQSAEMVSLVVHFNLLIEENRLFDMVDACIMEHCYEEEEIAAVANLAKRCLNLDGKKRPTMKEVAMDLEGIRSSRSDHVQENNEELEDVPNEVTAIWDSDISTSEFNDTKAMSLEVVPFTEYKSW</sequence>
<comment type="catalytic activity">
    <reaction evidence="13">
        <text>L-seryl-[protein] + ATP = O-phospho-L-seryl-[protein] + ADP + H(+)</text>
        <dbReference type="Rhea" id="RHEA:17989"/>
        <dbReference type="Rhea" id="RHEA-COMP:9863"/>
        <dbReference type="Rhea" id="RHEA-COMP:11604"/>
        <dbReference type="ChEBI" id="CHEBI:15378"/>
        <dbReference type="ChEBI" id="CHEBI:29999"/>
        <dbReference type="ChEBI" id="CHEBI:30616"/>
        <dbReference type="ChEBI" id="CHEBI:83421"/>
        <dbReference type="ChEBI" id="CHEBI:456216"/>
    </reaction>
</comment>
<evidence type="ECO:0000313" key="17">
    <source>
        <dbReference type="Proteomes" id="UP000027138"/>
    </source>
</evidence>
<evidence type="ECO:0000256" key="3">
    <source>
        <dbReference type="ARBA" id="ARBA00022679"/>
    </source>
</evidence>
<dbReference type="FunFam" id="1.10.510.10:FF:000084">
    <property type="entry name" value="Wall-associated receptor kinase 2"/>
    <property type="match status" value="1"/>
</dbReference>
<dbReference type="SMART" id="SM00220">
    <property type="entry name" value="S_TKc"/>
    <property type="match status" value="1"/>
</dbReference>
<dbReference type="EMBL" id="KK914317">
    <property type="protein sequence ID" value="KDP41932.1"/>
    <property type="molecule type" value="Genomic_DNA"/>
</dbReference>
<keyword evidence="4" id="KW-0812">Transmembrane</keyword>
<name>A0A067L0H4_JATCU</name>
<keyword evidence="6" id="KW-0547">Nucleotide-binding</keyword>
<keyword evidence="11" id="KW-1015">Disulfide bond</keyword>
<dbReference type="PROSITE" id="PS50011">
    <property type="entry name" value="PROTEIN_KINASE_DOM"/>
    <property type="match status" value="1"/>
</dbReference>
<dbReference type="InterPro" id="IPR018097">
    <property type="entry name" value="EGF_Ca-bd_CS"/>
</dbReference>
<dbReference type="InterPro" id="IPR025287">
    <property type="entry name" value="WAK_GUB"/>
</dbReference>
<comment type="catalytic activity">
    <reaction evidence="14">
        <text>L-threonyl-[protein] + ATP = O-phospho-L-threonyl-[protein] + ADP + H(+)</text>
        <dbReference type="Rhea" id="RHEA:46608"/>
        <dbReference type="Rhea" id="RHEA-COMP:11060"/>
        <dbReference type="Rhea" id="RHEA-COMP:11605"/>
        <dbReference type="ChEBI" id="CHEBI:15378"/>
        <dbReference type="ChEBI" id="CHEBI:30013"/>
        <dbReference type="ChEBI" id="CHEBI:30616"/>
        <dbReference type="ChEBI" id="CHEBI:61977"/>
        <dbReference type="ChEBI" id="CHEBI:456216"/>
    </reaction>
</comment>
<dbReference type="PROSITE" id="PS01187">
    <property type="entry name" value="EGF_CA"/>
    <property type="match status" value="1"/>
</dbReference>
<dbReference type="InterPro" id="IPR011009">
    <property type="entry name" value="Kinase-like_dom_sf"/>
</dbReference>
<dbReference type="Proteomes" id="UP000027138">
    <property type="component" value="Unassembled WGS sequence"/>
</dbReference>
<keyword evidence="5" id="KW-0732">Signal</keyword>
<dbReference type="PANTHER" id="PTHR27005">
    <property type="entry name" value="WALL-ASSOCIATED RECEPTOR KINASE-LIKE 21"/>
    <property type="match status" value="1"/>
</dbReference>
<dbReference type="GO" id="GO:0005886">
    <property type="term" value="C:plasma membrane"/>
    <property type="evidence" value="ECO:0007669"/>
    <property type="project" value="TreeGrafter"/>
</dbReference>
<dbReference type="PANTHER" id="PTHR27005:SF280">
    <property type="entry name" value="WALL-ASSOCIATED RECEPTOR KINASE-LIKE 8"/>
    <property type="match status" value="1"/>
</dbReference>
<dbReference type="InterPro" id="IPR013695">
    <property type="entry name" value="WAK"/>
</dbReference>
<dbReference type="InterPro" id="IPR000719">
    <property type="entry name" value="Prot_kinase_dom"/>
</dbReference>
<keyword evidence="7" id="KW-0418">Kinase</keyword>
<dbReference type="Gene3D" id="1.10.510.10">
    <property type="entry name" value="Transferase(Phosphotransferase) domain 1"/>
    <property type="match status" value="1"/>
</dbReference>
<dbReference type="GO" id="GO:0007166">
    <property type="term" value="P:cell surface receptor signaling pathway"/>
    <property type="evidence" value="ECO:0007669"/>
    <property type="project" value="InterPro"/>
</dbReference>
<reference evidence="16 17" key="1">
    <citation type="journal article" date="2014" name="PLoS ONE">
        <title>Global Analysis of Gene Expression Profiles in Physic Nut (Jatropha curcas L.) Seedlings Exposed to Salt Stress.</title>
        <authorList>
            <person name="Zhang L."/>
            <person name="Zhang C."/>
            <person name="Wu P."/>
            <person name="Chen Y."/>
            <person name="Li M."/>
            <person name="Jiang H."/>
            <person name="Wu G."/>
        </authorList>
    </citation>
    <scope>NUCLEOTIDE SEQUENCE [LARGE SCALE GENOMIC DNA]</scope>
    <source>
        <strain evidence="17">cv. GZQX0401</strain>
        <tissue evidence="16">Young leaves</tissue>
    </source>
</reference>
<proteinExistence type="predicted"/>
<dbReference type="GO" id="GO:0005524">
    <property type="term" value="F:ATP binding"/>
    <property type="evidence" value="ECO:0007669"/>
    <property type="project" value="UniProtKB-KW"/>
</dbReference>
<evidence type="ECO:0000256" key="11">
    <source>
        <dbReference type="ARBA" id="ARBA00023157"/>
    </source>
</evidence>
<dbReference type="Pfam" id="PF13947">
    <property type="entry name" value="GUB_WAK_bind"/>
    <property type="match status" value="1"/>
</dbReference>
<keyword evidence="9" id="KW-1133">Transmembrane helix</keyword>
<dbReference type="PROSITE" id="PS00108">
    <property type="entry name" value="PROTEIN_KINASE_ST"/>
    <property type="match status" value="1"/>
</dbReference>
<evidence type="ECO:0000256" key="4">
    <source>
        <dbReference type="ARBA" id="ARBA00022692"/>
    </source>
</evidence>
<dbReference type="Pfam" id="PF08488">
    <property type="entry name" value="WAK"/>
    <property type="match status" value="1"/>
</dbReference>
<dbReference type="InterPro" id="IPR008271">
    <property type="entry name" value="Ser/Thr_kinase_AS"/>
</dbReference>
<dbReference type="OrthoDB" id="4062651at2759"/>
<evidence type="ECO:0000256" key="9">
    <source>
        <dbReference type="ARBA" id="ARBA00022989"/>
    </source>
</evidence>
<dbReference type="GO" id="GO:0004674">
    <property type="term" value="F:protein serine/threonine kinase activity"/>
    <property type="evidence" value="ECO:0007669"/>
    <property type="project" value="UniProtKB-KW"/>
</dbReference>
<dbReference type="Pfam" id="PF00069">
    <property type="entry name" value="Pkinase"/>
    <property type="match status" value="1"/>
</dbReference>
<keyword evidence="17" id="KW-1185">Reference proteome</keyword>
<dbReference type="GO" id="GO:0005509">
    <property type="term" value="F:calcium ion binding"/>
    <property type="evidence" value="ECO:0007669"/>
    <property type="project" value="InterPro"/>
</dbReference>
<evidence type="ECO:0000256" key="13">
    <source>
        <dbReference type="ARBA" id="ARBA00047558"/>
    </source>
</evidence>
<dbReference type="SUPFAM" id="SSF56112">
    <property type="entry name" value="Protein kinase-like (PK-like)"/>
    <property type="match status" value="1"/>
</dbReference>
<evidence type="ECO:0000256" key="2">
    <source>
        <dbReference type="ARBA" id="ARBA00022527"/>
    </source>
</evidence>
<keyword evidence="10" id="KW-0472">Membrane</keyword>
<evidence type="ECO:0000256" key="14">
    <source>
        <dbReference type="ARBA" id="ARBA00047951"/>
    </source>
</evidence>
<comment type="subcellular location">
    <subcellularLocation>
        <location evidence="1">Membrane</location>
        <topology evidence="1">Single-pass type I membrane protein</topology>
    </subcellularLocation>
</comment>
<dbReference type="Pfam" id="PF07645">
    <property type="entry name" value="EGF_CA"/>
    <property type="match status" value="1"/>
</dbReference>
<dbReference type="Gene3D" id="3.30.200.20">
    <property type="entry name" value="Phosphorylase Kinase, domain 1"/>
    <property type="match status" value="1"/>
</dbReference>
<dbReference type="FunFam" id="3.30.200.20:FF:000043">
    <property type="entry name" value="Wall-associated receptor kinase 2"/>
    <property type="match status" value="1"/>
</dbReference>
<dbReference type="GO" id="GO:0030247">
    <property type="term" value="F:polysaccharide binding"/>
    <property type="evidence" value="ECO:0007669"/>
    <property type="project" value="InterPro"/>
</dbReference>
<evidence type="ECO:0000256" key="10">
    <source>
        <dbReference type="ARBA" id="ARBA00023136"/>
    </source>
</evidence>
<evidence type="ECO:0000256" key="1">
    <source>
        <dbReference type="ARBA" id="ARBA00004479"/>
    </source>
</evidence>
<dbReference type="CDD" id="cd00054">
    <property type="entry name" value="EGF_CA"/>
    <property type="match status" value="1"/>
</dbReference>
<dbReference type="AlphaFoldDB" id="A0A067L0H4"/>
<keyword evidence="8" id="KW-0067">ATP-binding</keyword>
<organism evidence="16 17">
    <name type="scientific">Jatropha curcas</name>
    <name type="common">Barbados nut</name>
    <dbReference type="NCBI Taxonomy" id="180498"/>
    <lineage>
        <taxon>Eukaryota</taxon>
        <taxon>Viridiplantae</taxon>
        <taxon>Streptophyta</taxon>
        <taxon>Embryophyta</taxon>
        <taxon>Tracheophyta</taxon>
        <taxon>Spermatophyta</taxon>
        <taxon>Magnoliopsida</taxon>
        <taxon>eudicotyledons</taxon>
        <taxon>Gunneridae</taxon>
        <taxon>Pentapetalae</taxon>
        <taxon>rosids</taxon>
        <taxon>fabids</taxon>
        <taxon>Malpighiales</taxon>
        <taxon>Euphorbiaceae</taxon>
        <taxon>Crotonoideae</taxon>
        <taxon>Jatropheae</taxon>
        <taxon>Jatropha</taxon>
    </lineage>
</organism>
<dbReference type="InterPro" id="IPR045274">
    <property type="entry name" value="WAK-like"/>
</dbReference>
<dbReference type="InterPro" id="IPR049883">
    <property type="entry name" value="NOTCH1_EGF-like"/>
</dbReference>
<evidence type="ECO:0000256" key="8">
    <source>
        <dbReference type="ARBA" id="ARBA00022840"/>
    </source>
</evidence>
<evidence type="ECO:0000259" key="15">
    <source>
        <dbReference type="PROSITE" id="PS50011"/>
    </source>
</evidence>
<accession>A0A067L0H4</accession>
<evidence type="ECO:0000256" key="7">
    <source>
        <dbReference type="ARBA" id="ARBA00022777"/>
    </source>
</evidence>
<evidence type="ECO:0000256" key="6">
    <source>
        <dbReference type="ARBA" id="ARBA00022741"/>
    </source>
</evidence>
<dbReference type="CDD" id="cd14066">
    <property type="entry name" value="STKc_IRAK"/>
    <property type="match status" value="1"/>
</dbReference>
<keyword evidence="2" id="KW-0723">Serine/threonine-protein kinase</keyword>
<keyword evidence="12" id="KW-0325">Glycoprotein</keyword>
<evidence type="ECO:0000256" key="12">
    <source>
        <dbReference type="ARBA" id="ARBA00023180"/>
    </source>
</evidence>
<dbReference type="STRING" id="180498.A0A067L0H4"/>
<feature type="domain" description="Protein kinase" evidence="15">
    <location>
        <begin position="362"/>
        <end position="638"/>
    </location>
</feature>
<keyword evidence="3" id="KW-0808">Transferase</keyword>
<protein>
    <recommendedName>
        <fullName evidence="15">Protein kinase domain-containing protein</fullName>
    </recommendedName>
</protein>
<evidence type="ECO:0000313" key="16">
    <source>
        <dbReference type="EMBL" id="KDP41932.1"/>
    </source>
</evidence>
<gene>
    <name evidence="16" type="ORF">JCGZ_26950</name>
</gene>
<dbReference type="Gene3D" id="2.10.25.10">
    <property type="entry name" value="Laminin"/>
    <property type="match status" value="1"/>
</dbReference>
<evidence type="ECO:0000256" key="5">
    <source>
        <dbReference type="ARBA" id="ARBA00022729"/>
    </source>
</evidence>